<dbReference type="Proteomes" id="UP000316968">
    <property type="component" value="Chromosome"/>
</dbReference>
<dbReference type="AlphaFoldDB" id="A0A4Y6UTD2"/>
<reference evidence="2 3" key="1">
    <citation type="submission" date="2019-06" db="EMBL/GenBank/DDBJ databases">
        <title>Saccharibacillus brassicae sp. nov., an endophytic bacterium isolated from Chinese cabbage seeds (Brassica pekinensis).</title>
        <authorList>
            <person name="Jiang L."/>
            <person name="Lee J."/>
            <person name="Kim S.W."/>
        </authorList>
    </citation>
    <scope>NUCLEOTIDE SEQUENCE [LARGE SCALE GENOMIC DNA]</scope>
    <source>
        <strain evidence="3">KCTC 43072 / ATSA2</strain>
    </source>
</reference>
<feature type="domain" description="General stress protein 17M-like" evidence="1">
    <location>
        <begin position="6"/>
        <end position="79"/>
    </location>
</feature>
<gene>
    <name evidence="2" type="ORF">FFV09_02515</name>
</gene>
<dbReference type="InterPro" id="IPR025889">
    <property type="entry name" value="GSP17M-like_dom"/>
</dbReference>
<evidence type="ECO:0000313" key="3">
    <source>
        <dbReference type="Proteomes" id="UP000316968"/>
    </source>
</evidence>
<dbReference type="Pfam" id="PF11181">
    <property type="entry name" value="YflT"/>
    <property type="match status" value="1"/>
</dbReference>
<dbReference type="KEGG" id="saca:FFV09_02515"/>
<protein>
    <recommendedName>
        <fullName evidence="1">General stress protein 17M-like domain-containing protein</fullName>
    </recommendedName>
</protein>
<keyword evidence="3" id="KW-1185">Reference proteome</keyword>
<evidence type="ECO:0000259" key="1">
    <source>
        <dbReference type="Pfam" id="PF11181"/>
    </source>
</evidence>
<organism evidence="2 3">
    <name type="scientific">Saccharibacillus brassicae</name>
    <dbReference type="NCBI Taxonomy" id="2583377"/>
    <lineage>
        <taxon>Bacteria</taxon>
        <taxon>Bacillati</taxon>
        <taxon>Bacillota</taxon>
        <taxon>Bacilli</taxon>
        <taxon>Bacillales</taxon>
        <taxon>Paenibacillaceae</taxon>
        <taxon>Saccharibacillus</taxon>
    </lineage>
</organism>
<name>A0A4Y6UTD2_SACBS</name>
<evidence type="ECO:0000313" key="2">
    <source>
        <dbReference type="EMBL" id="QDH19838.1"/>
    </source>
</evidence>
<dbReference type="EMBL" id="CP041217">
    <property type="protein sequence ID" value="QDH19838.1"/>
    <property type="molecule type" value="Genomic_DNA"/>
</dbReference>
<accession>A0A4Y6UTD2</accession>
<dbReference type="RefSeq" id="WP_141446225.1">
    <property type="nucleotide sequence ID" value="NZ_CP041217.1"/>
</dbReference>
<proteinExistence type="predicted"/>
<sequence length="163" mass="17435">MTNRTIVGVFSTEQAALDAIHQLKAQGIGNDRITVIGRDPQNIEEISEDTNLKSPESNTKPEESKGFLHSIRDTFSGSEGSEFTNVGPYVAAGQLAHKFIGSDTYYGGNGWSEDFTALGFSEEEAKKYDVAVQSGSLLLLLEETAGDLGAIRSILGTSANTSE</sequence>
<dbReference type="OrthoDB" id="2678178at2"/>